<dbReference type="Gene3D" id="3.80.10.10">
    <property type="entry name" value="Ribonuclease Inhibitor"/>
    <property type="match status" value="1"/>
</dbReference>
<dbReference type="AlphaFoldDB" id="A0A061B1R9"/>
<gene>
    <name evidence="1" type="ORF">RHTO0S_08e07426g</name>
</gene>
<dbReference type="EMBL" id="LK052943">
    <property type="protein sequence ID" value="CDR43876.1"/>
    <property type="molecule type" value="Genomic_DNA"/>
</dbReference>
<protein>
    <submittedName>
        <fullName evidence="1">RHTO0S08e07426g1_1</fullName>
    </submittedName>
</protein>
<dbReference type="InterPro" id="IPR032675">
    <property type="entry name" value="LRR_dom_sf"/>
</dbReference>
<proteinExistence type="predicted"/>
<dbReference type="SUPFAM" id="SSF52047">
    <property type="entry name" value="RNI-like"/>
    <property type="match status" value="1"/>
</dbReference>
<evidence type="ECO:0000313" key="1">
    <source>
        <dbReference type="EMBL" id="CDR43876.1"/>
    </source>
</evidence>
<sequence>MLTRVPLDIVHLVIRHAVDRDAYDEDWPAYQRRLAQLCLVCCFFRDAVQPVLWKTLRVRTLEQFHKVAGRDGRNRHLLKHVEEFRGGPELMEERMHDAVIYLRHYLPSLQALSLNTFGMPEMGLGRFLRSENLRSLSLHNYDRLHPMPAGSILPSLETLSLARTNALLSTFCDILRPECTPRLRHLALTLVSADDTFRRLPPPPDLSRLRVVQVEGCSRAPSLYQLIKFEQGTLVSFAWSTTSRAIGRALDILGRKPDFLHLNKLPKYSAIRLAPPAYTELDDHVKYFLRNGILKQVKAVFLPSELVNTDPFNDSTWRGGFLSLLSACRDNKTPIILYNADRDVAGELSTALLRHIRRMDDTIYNQRGQAQTVKLVQEWEYYGAESAPLPTIPSSLQ</sequence>
<accession>A0A061B1R9</accession>
<name>A0A061B1R9_RHOTO</name>
<organism evidence="1">
    <name type="scientific">Rhodotorula toruloides</name>
    <name type="common">Yeast</name>
    <name type="synonym">Rhodosporidium toruloides</name>
    <dbReference type="NCBI Taxonomy" id="5286"/>
    <lineage>
        <taxon>Eukaryota</taxon>
        <taxon>Fungi</taxon>
        <taxon>Dikarya</taxon>
        <taxon>Basidiomycota</taxon>
        <taxon>Pucciniomycotina</taxon>
        <taxon>Microbotryomycetes</taxon>
        <taxon>Sporidiobolales</taxon>
        <taxon>Sporidiobolaceae</taxon>
        <taxon>Rhodotorula</taxon>
    </lineage>
</organism>
<dbReference type="OrthoDB" id="2524909at2759"/>
<reference evidence="1" key="1">
    <citation type="journal article" date="2014" name="Genome Announc.">
        <title>Draft genome sequence of Rhodosporidium toruloides CECT1137, an oleaginous yeast of biotechnological interest.</title>
        <authorList>
            <person name="Morin N."/>
            <person name="Calcas X."/>
            <person name="Devillers H."/>
            <person name="Durrens P."/>
            <person name="Sherman D.J."/>
            <person name="Nicaud J.-M."/>
            <person name="Neuveglise C."/>
        </authorList>
    </citation>
    <scope>NUCLEOTIDE SEQUENCE</scope>
    <source>
        <strain evidence="1">CECT1137</strain>
    </source>
</reference>